<dbReference type="GO" id="GO:0004222">
    <property type="term" value="F:metalloendopeptidase activity"/>
    <property type="evidence" value="ECO:0007669"/>
    <property type="project" value="TreeGrafter"/>
</dbReference>
<dbReference type="Gene3D" id="2.70.70.10">
    <property type="entry name" value="Glucose Permease (Domain IIA)"/>
    <property type="match status" value="1"/>
</dbReference>
<evidence type="ECO:0000256" key="3">
    <source>
        <dbReference type="SAM" id="Phobius"/>
    </source>
</evidence>
<dbReference type="SUPFAM" id="SSF51261">
    <property type="entry name" value="Duplicated hybrid motif"/>
    <property type="match status" value="1"/>
</dbReference>
<dbReference type="SMART" id="SM00257">
    <property type="entry name" value="LysM"/>
    <property type="match status" value="2"/>
</dbReference>
<keyword evidence="3" id="KW-1133">Transmembrane helix</keyword>
<evidence type="ECO:0000256" key="1">
    <source>
        <dbReference type="ARBA" id="ARBA00022729"/>
    </source>
</evidence>
<dbReference type="RefSeq" id="WP_099990206.1">
    <property type="nucleotide sequence ID" value="NZ_CP024702.1"/>
</dbReference>
<dbReference type="CDD" id="cd12797">
    <property type="entry name" value="M23_peptidase"/>
    <property type="match status" value="1"/>
</dbReference>
<dbReference type="CDD" id="cd00118">
    <property type="entry name" value="LysM"/>
    <property type="match status" value="2"/>
</dbReference>
<feature type="region of interest" description="Disordered" evidence="2">
    <location>
        <begin position="73"/>
        <end position="98"/>
    </location>
</feature>
<dbReference type="Gene3D" id="3.10.350.10">
    <property type="entry name" value="LysM domain"/>
    <property type="match status" value="2"/>
</dbReference>
<dbReference type="InterPro" id="IPR016047">
    <property type="entry name" value="M23ase_b-sheet_dom"/>
</dbReference>
<evidence type="ECO:0000313" key="6">
    <source>
        <dbReference type="Proteomes" id="UP000231749"/>
    </source>
</evidence>
<dbReference type="Pfam" id="PF01551">
    <property type="entry name" value="Peptidase_M23"/>
    <property type="match status" value="1"/>
</dbReference>
<protein>
    <submittedName>
        <fullName evidence="5">Peptidase M23</fullName>
    </submittedName>
</protein>
<feature type="domain" description="LysM" evidence="4">
    <location>
        <begin position="102"/>
        <end position="146"/>
    </location>
</feature>
<dbReference type="EMBL" id="CP024702">
    <property type="protein sequence ID" value="ATV65396.1"/>
    <property type="molecule type" value="Genomic_DNA"/>
</dbReference>
<proteinExistence type="predicted"/>
<name>A0AAD0F3A6_9FUSO</name>
<keyword evidence="3" id="KW-0472">Membrane</keyword>
<dbReference type="Pfam" id="PF01476">
    <property type="entry name" value="LysM"/>
    <property type="match status" value="2"/>
</dbReference>
<dbReference type="SUPFAM" id="SSF54106">
    <property type="entry name" value="LysM domain"/>
    <property type="match status" value="1"/>
</dbReference>
<organism evidence="5 6">
    <name type="scientific">Fusobacterium pseudoperiodonticum</name>
    <dbReference type="NCBI Taxonomy" id="2663009"/>
    <lineage>
        <taxon>Bacteria</taxon>
        <taxon>Fusobacteriati</taxon>
        <taxon>Fusobacteriota</taxon>
        <taxon>Fusobacteriia</taxon>
        <taxon>Fusobacteriales</taxon>
        <taxon>Fusobacteriaceae</taxon>
        <taxon>Fusobacterium</taxon>
    </lineage>
</organism>
<evidence type="ECO:0000256" key="2">
    <source>
        <dbReference type="SAM" id="MobiDB-lite"/>
    </source>
</evidence>
<feature type="compositionally biased region" description="Basic and acidic residues" evidence="2">
    <location>
        <begin position="73"/>
        <end position="90"/>
    </location>
</feature>
<feature type="domain" description="LysM" evidence="4">
    <location>
        <begin position="152"/>
        <end position="195"/>
    </location>
</feature>
<feature type="transmembrane region" description="Helical" evidence="3">
    <location>
        <begin position="9"/>
        <end position="27"/>
    </location>
</feature>
<reference evidence="6" key="1">
    <citation type="submission" date="2017-11" db="EMBL/GenBank/DDBJ databases">
        <title>Genome sequencing of Fusobacterium periodonticum KCOM 1282.</title>
        <authorList>
            <person name="Kook J.-K."/>
            <person name="Park S.-N."/>
            <person name="Lim Y.K."/>
        </authorList>
    </citation>
    <scope>NUCLEOTIDE SEQUENCE [LARGE SCALE GENOMIC DNA]</scope>
    <source>
        <strain evidence="6">KCOM 1282</strain>
    </source>
</reference>
<dbReference type="PANTHER" id="PTHR21666">
    <property type="entry name" value="PEPTIDASE-RELATED"/>
    <property type="match status" value="1"/>
</dbReference>
<dbReference type="InterPro" id="IPR036779">
    <property type="entry name" value="LysM_dom_sf"/>
</dbReference>
<dbReference type="Proteomes" id="UP000231749">
    <property type="component" value="Chromosome"/>
</dbReference>
<keyword evidence="3" id="KW-0812">Transmembrane</keyword>
<dbReference type="PANTHER" id="PTHR21666:SF289">
    <property type="entry name" value="L-ALA--D-GLU ENDOPEPTIDASE"/>
    <property type="match status" value="1"/>
</dbReference>
<gene>
    <name evidence="5" type="ORF">CTM86_01730</name>
</gene>
<feature type="region of interest" description="Disordered" evidence="2">
    <location>
        <begin position="214"/>
        <end position="263"/>
    </location>
</feature>
<dbReference type="AlphaFoldDB" id="A0AAD0F3A6"/>
<sequence length="394" mass="44340">MKRIVRKTMAYLLILAIVVFSFRLYMISNKEVVDTTQFTDYFQLDEADNGGLELTTSNFTTFEKEYNFVKEEKVEEDKKEGEKEKKKEKPAPPPPPKRAELITYKVKKKDTIPAIAKKYGIKQDTILMNNKDALNNKMKVGDTITFPSIDGLYYKLQKNDTLAKIAKKYGISVVDIVDYNNINPKKLKAGSTIFLKGVTLQKYKDVEGRLIADQQAKEDKKKNKNKEKEKEKEKEKPEKPPKETKGSPPPPPPEDNDDGGRSAAYSGAGFAYPVRYAGVSSPFGNRYHPVLKRYILHTGVDLVAKYVPLRAAKAGVVTFAGNMSGYGKIIIIRHDNGYETRYAHLSVISTNVGEHVNQGDLIGKTGNSGRTTGAHLHFEIRQNGVPKNPMKYLR</sequence>
<evidence type="ECO:0000313" key="5">
    <source>
        <dbReference type="EMBL" id="ATV65396.1"/>
    </source>
</evidence>
<dbReference type="InterPro" id="IPR050570">
    <property type="entry name" value="Cell_wall_metabolism_enzyme"/>
</dbReference>
<accession>A0AAD0F3A6</accession>
<keyword evidence="1" id="KW-0732">Signal</keyword>
<dbReference type="PROSITE" id="PS51782">
    <property type="entry name" value="LYSM"/>
    <property type="match status" value="2"/>
</dbReference>
<evidence type="ECO:0000259" key="4">
    <source>
        <dbReference type="PROSITE" id="PS51782"/>
    </source>
</evidence>
<dbReference type="InterPro" id="IPR018392">
    <property type="entry name" value="LysM"/>
</dbReference>
<dbReference type="InterPro" id="IPR011055">
    <property type="entry name" value="Dup_hybrid_motif"/>
</dbReference>
<feature type="compositionally biased region" description="Basic and acidic residues" evidence="2">
    <location>
        <begin position="214"/>
        <end position="245"/>
    </location>
</feature>